<keyword evidence="4" id="KW-1185">Reference proteome</keyword>
<dbReference type="GO" id="GO:0008047">
    <property type="term" value="F:enzyme activator activity"/>
    <property type="evidence" value="ECO:0007669"/>
    <property type="project" value="InterPro"/>
</dbReference>
<sequence>MNTVLDIPAHMLNIVKDFVDSSRRLAVVCLGNELRGDDIVGKIVCERLSESCDGKIYIVYAGPDAASIIGLALEGYKVLVVDAVIRRKGGIGDIIIATTEELSEDENLLPSTHLLPVSRLARYLGPRLLIVGVNVNPRNLGLGDKASKEVVRAARALADLLAGVLQC</sequence>
<dbReference type="PANTHER" id="PTHR30302">
    <property type="entry name" value="HYDROGENASE 1 MATURATION PROTEASE"/>
    <property type="match status" value="1"/>
</dbReference>
<accession>A0A0P0N2J6</accession>
<dbReference type="PANTHER" id="PTHR30302:SF7">
    <property type="entry name" value="F420-NONREDUCING HYDROGENASE II"/>
    <property type="match status" value="1"/>
</dbReference>
<organism evidence="1 3">
    <name type="scientific">Pyrodictium delaneyi</name>
    <dbReference type="NCBI Taxonomy" id="1273541"/>
    <lineage>
        <taxon>Archaea</taxon>
        <taxon>Thermoproteota</taxon>
        <taxon>Thermoprotei</taxon>
        <taxon>Desulfurococcales</taxon>
        <taxon>Pyrodictiaceae</taxon>
        <taxon>Pyrodictium</taxon>
    </lineage>
</organism>
<dbReference type="EMBL" id="CP013011">
    <property type="protein sequence ID" value="ALL00853.1"/>
    <property type="molecule type" value="Genomic_DNA"/>
</dbReference>
<evidence type="ECO:0000313" key="3">
    <source>
        <dbReference type="Proteomes" id="UP000058613"/>
    </source>
</evidence>
<dbReference type="Proteomes" id="UP000058613">
    <property type="component" value="Chromosome"/>
</dbReference>
<dbReference type="GO" id="GO:0004175">
    <property type="term" value="F:endopeptidase activity"/>
    <property type="evidence" value="ECO:0007669"/>
    <property type="project" value="TreeGrafter"/>
</dbReference>
<evidence type="ECO:0000313" key="4">
    <source>
        <dbReference type="Proteomes" id="UP000196694"/>
    </source>
</evidence>
<gene>
    <name evidence="2" type="ORF">Pdsh_01630</name>
    <name evidence="1" type="ORF">Pyrde_0803</name>
</gene>
<dbReference type="AlphaFoldDB" id="A0A0P0N2J6"/>
<dbReference type="EMBL" id="NCQP01000001">
    <property type="protein sequence ID" value="OWJ55520.1"/>
    <property type="molecule type" value="Genomic_DNA"/>
</dbReference>
<dbReference type="GeneID" id="26099143"/>
<proteinExistence type="predicted"/>
<dbReference type="InterPro" id="IPR023430">
    <property type="entry name" value="Pept_HybD-like_dom_sf"/>
</dbReference>
<dbReference type="RefSeq" id="WP_055408451.1">
    <property type="nucleotide sequence ID" value="NZ_CP013011.1"/>
</dbReference>
<dbReference type="GO" id="GO:0016485">
    <property type="term" value="P:protein processing"/>
    <property type="evidence" value="ECO:0007669"/>
    <property type="project" value="TreeGrafter"/>
</dbReference>
<dbReference type="KEGG" id="pdl:Pyrde_0803"/>
<reference evidence="2 4" key="2">
    <citation type="submission" date="2017-05" db="EMBL/GenBank/DDBJ databases">
        <title>The draft genome of the hyperthermophilic archaeon 'Pyrodictium delaneyi strain Hulk', an iron and nitrate reducer, reveals the capacity for sulfate reduction.</title>
        <authorList>
            <person name="Demey L.M."/>
            <person name="Miller C."/>
            <person name="Manzella M."/>
            <person name="Reguera G."/>
            <person name="Kashefi K."/>
        </authorList>
    </citation>
    <scope>NUCLEOTIDE SEQUENCE [LARGE SCALE GENOMIC DNA]</scope>
    <source>
        <strain evidence="2 4">Hulk</strain>
    </source>
</reference>
<dbReference type="Proteomes" id="UP000196694">
    <property type="component" value="Unassembled WGS sequence"/>
</dbReference>
<dbReference type="Gene3D" id="3.40.50.1450">
    <property type="entry name" value="HybD-like"/>
    <property type="match status" value="1"/>
</dbReference>
<reference evidence="1 3" key="1">
    <citation type="submission" date="2015-10" db="EMBL/GenBank/DDBJ databases">
        <title>Complete genome sequence of hyperthermophilic archaeon Pyrodictium delaneyi Su06.</title>
        <authorList>
            <person name="Jung J.-H."/>
            <person name="Lin J."/>
            <person name="Holden J.F."/>
            <person name="Park C.-S."/>
        </authorList>
    </citation>
    <scope>NUCLEOTIDE SEQUENCE [LARGE SCALE GENOMIC DNA]</scope>
    <source>
        <strain evidence="1 3">Su06</strain>
    </source>
</reference>
<dbReference type="NCBIfam" id="TIGR00072">
    <property type="entry name" value="hydrog_prot"/>
    <property type="match status" value="1"/>
</dbReference>
<dbReference type="InterPro" id="IPR000671">
    <property type="entry name" value="Peptidase_A31"/>
</dbReference>
<dbReference type="OrthoDB" id="17604at2157"/>
<name>A0A0P0N2J6_9CREN</name>
<dbReference type="STRING" id="1273541.Pyrde_0803"/>
<evidence type="ECO:0000313" key="2">
    <source>
        <dbReference type="EMBL" id="OWJ55520.1"/>
    </source>
</evidence>
<dbReference type="SUPFAM" id="SSF53163">
    <property type="entry name" value="HybD-like"/>
    <property type="match status" value="1"/>
</dbReference>
<protein>
    <submittedName>
        <fullName evidence="1">Hydrogenase 3 maturation peptidase</fullName>
    </submittedName>
</protein>
<evidence type="ECO:0000313" key="1">
    <source>
        <dbReference type="EMBL" id="ALL00853.1"/>
    </source>
</evidence>